<protein>
    <recommendedName>
        <fullName evidence="2">CRISPR system Cms endoribonuclease Csm3</fullName>
    </recommendedName>
    <alternativeName>
        <fullName evidence="8">CRISPR type III A-associated RAMP protein Csm3</fullName>
    </alternativeName>
</protein>
<evidence type="ECO:0000256" key="7">
    <source>
        <dbReference type="ARBA" id="ARBA00023118"/>
    </source>
</evidence>
<keyword evidence="3" id="KW-0540">Nuclease</keyword>
<keyword evidence="7" id="KW-0051">Antiviral defense</keyword>
<dbReference type="Pfam" id="PF03787">
    <property type="entry name" value="RAMPs"/>
    <property type="match status" value="1"/>
</dbReference>
<dbReference type="PANTHER" id="PTHR35579">
    <property type="entry name" value="CRISPR SYSTEM CMS ENDORIBONUCLEASE CSM3"/>
    <property type="match status" value="1"/>
</dbReference>
<keyword evidence="4" id="KW-0255">Endonuclease</keyword>
<dbReference type="InterPro" id="IPR005537">
    <property type="entry name" value="RAMP_III_fam"/>
</dbReference>
<dbReference type="GO" id="GO:0004519">
    <property type="term" value="F:endonuclease activity"/>
    <property type="evidence" value="ECO:0007669"/>
    <property type="project" value="UniProtKB-KW"/>
</dbReference>
<keyword evidence="6" id="KW-0694">RNA-binding</keyword>
<dbReference type="InterPro" id="IPR013412">
    <property type="entry name" value="CRISPR-assoc_RAMP_Csm3"/>
</dbReference>
<evidence type="ECO:0000256" key="3">
    <source>
        <dbReference type="ARBA" id="ARBA00022722"/>
    </source>
</evidence>
<gene>
    <name evidence="10" type="primary">csm3</name>
    <name evidence="10" type="ORF">ENN26_02320</name>
</gene>
<dbReference type="AlphaFoldDB" id="A0A7C1CCB2"/>
<dbReference type="EMBL" id="DSAY01000042">
    <property type="protein sequence ID" value="HDP14602.1"/>
    <property type="molecule type" value="Genomic_DNA"/>
</dbReference>
<evidence type="ECO:0000256" key="4">
    <source>
        <dbReference type="ARBA" id="ARBA00022759"/>
    </source>
</evidence>
<dbReference type="NCBIfam" id="TIGR02582">
    <property type="entry name" value="cas7_TM1809"/>
    <property type="match status" value="1"/>
</dbReference>
<keyword evidence="5" id="KW-0378">Hydrolase</keyword>
<dbReference type="GO" id="GO:0051607">
    <property type="term" value="P:defense response to virus"/>
    <property type="evidence" value="ECO:0007669"/>
    <property type="project" value="UniProtKB-KW"/>
</dbReference>
<dbReference type="PANTHER" id="PTHR35579:SF6">
    <property type="entry name" value="DUF324 DOMAIN-CONTAINING PROTEIN"/>
    <property type="match status" value="1"/>
</dbReference>
<dbReference type="InterPro" id="IPR052216">
    <property type="entry name" value="CRISPR_Csm3_endoribonuclease"/>
</dbReference>
<evidence type="ECO:0000256" key="5">
    <source>
        <dbReference type="ARBA" id="ARBA00022801"/>
    </source>
</evidence>
<dbReference type="GO" id="GO:0003723">
    <property type="term" value="F:RNA binding"/>
    <property type="evidence" value="ECO:0007669"/>
    <property type="project" value="UniProtKB-KW"/>
</dbReference>
<sequence length="331" mass="37046">MSSPALYRALKGLIRINLDMEVLSGLLIRMPVHAQVYRIGGADQYPMITKRLYELGGQLTEIEVPLIPGSSLKGRMRSLLEISLGKGLYSTDDKIWLHARIHSGPSSMTINEIEQDIKQRCEIDEVFGAPALSLDQLADMYAWEYAKQRGAQKPSEEDKRRAWQEVHGNIAPLLSITRLLVDDMYPTQEYVRTISENGNRVISIADFLEEKSENRIDRITSAADPRQVVRVKPGVVFSGSLKLLVFDIDSNYIIRNLNTVARGLRLVEETYLGASGSRGYGRVKFKNLKVAVAKASDPALKYDEVGKYGTLSDLLANLENLAKTIEGMLFK</sequence>
<proteinExistence type="inferred from homology"/>
<evidence type="ECO:0000256" key="6">
    <source>
        <dbReference type="ARBA" id="ARBA00022884"/>
    </source>
</evidence>
<evidence type="ECO:0000256" key="8">
    <source>
        <dbReference type="ARBA" id="ARBA00033183"/>
    </source>
</evidence>
<evidence type="ECO:0000259" key="9">
    <source>
        <dbReference type="Pfam" id="PF03787"/>
    </source>
</evidence>
<feature type="domain" description="CRISPR type III-associated protein" evidence="9">
    <location>
        <begin position="63"/>
        <end position="284"/>
    </location>
</feature>
<evidence type="ECO:0000256" key="1">
    <source>
        <dbReference type="ARBA" id="ARBA00006342"/>
    </source>
</evidence>
<organism evidence="10">
    <name type="scientific">Thermofilum adornatum</name>
    <dbReference type="NCBI Taxonomy" id="1365176"/>
    <lineage>
        <taxon>Archaea</taxon>
        <taxon>Thermoproteota</taxon>
        <taxon>Thermoprotei</taxon>
        <taxon>Thermofilales</taxon>
        <taxon>Thermofilaceae</taxon>
        <taxon>Thermofilum</taxon>
    </lineage>
</organism>
<comment type="similarity">
    <text evidence="1">Belongs to the CRISPR-associated Csm3 family.</text>
</comment>
<reference evidence="10" key="1">
    <citation type="journal article" date="2020" name="mSystems">
        <title>Genome- and Community-Level Interaction Insights into Carbon Utilization and Element Cycling Functions of Hydrothermarchaeota in Hydrothermal Sediment.</title>
        <authorList>
            <person name="Zhou Z."/>
            <person name="Liu Y."/>
            <person name="Xu W."/>
            <person name="Pan J."/>
            <person name="Luo Z.H."/>
            <person name="Li M."/>
        </authorList>
    </citation>
    <scope>NUCLEOTIDE SEQUENCE [LARGE SCALE GENOMIC DNA]</scope>
    <source>
        <strain evidence="10">SpSt-116</strain>
    </source>
</reference>
<comment type="caution">
    <text evidence="10">The sequence shown here is derived from an EMBL/GenBank/DDBJ whole genome shotgun (WGS) entry which is preliminary data.</text>
</comment>
<name>A0A7C1CCB2_9CREN</name>
<accession>A0A7C1CCB2</accession>
<dbReference type="GO" id="GO:0016787">
    <property type="term" value="F:hydrolase activity"/>
    <property type="evidence" value="ECO:0007669"/>
    <property type="project" value="UniProtKB-KW"/>
</dbReference>
<evidence type="ECO:0000256" key="2">
    <source>
        <dbReference type="ARBA" id="ARBA00022150"/>
    </source>
</evidence>
<evidence type="ECO:0000313" key="10">
    <source>
        <dbReference type="EMBL" id="HDP14602.1"/>
    </source>
</evidence>